<accession>A0A0C9U1D9</accession>
<feature type="transmembrane region" description="Helical" evidence="1">
    <location>
        <begin position="20"/>
        <end position="41"/>
    </location>
</feature>
<evidence type="ECO:0000313" key="3">
    <source>
        <dbReference type="EMBL" id="KIJ36603.1"/>
    </source>
</evidence>
<keyword evidence="1" id="KW-1133">Transmembrane helix</keyword>
<feature type="transmembrane region" description="Helical" evidence="1">
    <location>
        <begin position="124"/>
        <end position="145"/>
    </location>
</feature>
<dbReference type="EMBL" id="KN837176">
    <property type="protein sequence ID" value="KIJ36603.1"/>
    <property type="molecule type" value="Genomic_DNA"/>
</dbReference>
<protein>
    <submittedName>
        <fullName evidence="3">Unplaced genomic scaffold SPHSTscaffold_101, whole genome shotgun sequence</fullName>
    </submittedName>
</protein>
<gene>
    <name evidence="3" type="ORF">M422DRAFT_34164</name>
</gene>
<dbReference type="PANTHER" id="PTHR40465">
    <property type="entry name" value="CHROMOSOME 1, WHOLE GENOME SHOTGUN SEQUENCE"/>
    <property type="match status" value="1"/>
</dbReference>
<evidence type="ECO:0000259" key="2">
    <source>
        <dbReference type="Pfam" id="PF20152"/>
    </source>
</evidence>
<dbReference type="OrthoDB" id="2536347at2759"/>
<feature type="transmembrane region" description="Helical" evidence="1">
    <location>
        <begin position="53"/>
        <end position="74"/>
    </location>
</feature>
<feature type="transmembrane region" description="Helical" evidence="1">
    <location>
        <begin position="165"/>
        <end position="187"/>
    </location>
</feature>
<proteinExistence type="predicted"/>
<dbReference type="Pfam" id="PF20152">
    <property type="entry name" value="DUF6534"/>
    <property type="match status" value="1"/>
</dbReference>
<dbReference type="PANTHER" id="PTHR40465:SF1">
    <property type="entry name" value="DUF6534 DOMAIN-CONTAINING PROTEIN"/>
    <property type="match status" value="1"/>
</dbReference>
<feature type="domain" description="DUF6534" evidence="2">
    <location>
        <begin position="171"/>
        <end position="258"/>
    </location>
</feature>
<dbReference type="AlphaFoldDB" id="A0A0C9U1D9"/>
<evidence type="ECO:0000313" key="4">
    <source>
        <dbReference type="Proteomes" id="UP000054279"/>
    </source>
</evidence>
<organism evidence="3 4">
    <name type="scientific">Sphaerobolus stellatus (strain SS14)</name>
    <dbReference type="NCBI Taxonomy" id="990650"/>
    <lineage>
        <taxon>Eukaryota</taxon>
        <taxon>Fungi</taxon>
        <taxon>Dikarya</taxon>
        <taxon>Basidiomycota</taxon>
        <taxon>Agaricomycotina</taxon>
        <taxon>Agaricomycetes</taxon>
        <taxon>Phallomycetidae</taxon>
        <taxon>Geastrales</taxon>
        <taxon>Sphaerobolaceae</taxon>
        <taxon>Sphaerobolus</taxon>
    </lineage>
</organism>
<dbReference type="Proteomes" id="UP000054279">
    <property type="component" value="Unassembled WGS sequence"/>
</dbReference>
<feature type="transmembrane region" description="Helical" evidence="1">
    <location>
        <begin position="236"/>
        <end position="255"/>
    </location>
</feature>
<feature type="transmembrane region" description="Helical" evidence="1">
    <location>
        <begin position="94"/>
        <end position="112"/>
    </location>
</feature>
<dbReference type="HOGENOM" id="CLU_046025_2_1_1"/>
<reference evidence="3 4" key="1">
    <citation type="submission" date="2014-06" db="EMBL/GenBank/DDBJ databases">
        <title>Evolutionary Origins and Diversification of the Mycorrhizal Mutualists.</title>
        <authorList>
            <consortium name="DOE Joint Genome Institute"/>
            <consortium name="Mycorrhizal Genomics Consortium"/>
            <person name="Kohler A."/>
            <person name="Kuo A."/>
            <person name="Nagy L.G."/>
            <person name="Floudas D."/>
            <person name="Copeland A."/>
            <person name="Barry K.W."/>
            <person name="Cichocki N."/>
            <person name="Veneault-Fourrey C."/>
            <person name="LaButti K."/>
            <person name="Lindquist E.A."/>
            <person name="Lipzen A."/>
            <person name="Lundell T."/>
            <person name="Morin E."/>
            <person name="Murat C."/>
            <person name="Riley R."/>
            <person name="Ohm R."/>
            <person name="Sun H."/>
            <person name="Tunlid A."/>
            <person name="Henrissat B."/>
            <person name="Grigoriev I.V."/>
            <person name="Hibbett D.S."/>
            <person name="Martin F."/>
        </authorList>
    </citation>
    <scope>NUCLEOTIDE SEQUENCE [LARGE SCALE GENOMIC DNA]</scope>
    <source>
        <strain evidence="3 4">SS14</strain>
    </source>
</reference>
<sequence length="345" mass="37777">MSTTPIPIPPDIGRSAGPLLLGYLFNWGLYGVLSVQVYLYYIGFPKDRLSAKLMVAGIIMIETLQTILVTHDVFNAYAAGFGDLNKLNDAQLEWLATPIISGIVSCSVQIFFAHRIWGISGSIYIPILVTSLALMQGSAAIGQGVQAKIIGNFAQLQVKAKTTATVWLAGSAACDFIIALSMTYYVRISRKETHFKRTNAIINRLIRLTIETGSLTATVAIIDIILYLVFPHQDYHTAPALTLAKLYSNTLLVIFNSRLRIVGGRDNDDNSVELGSLGSGPFNTRNIDNTASQSRAAVSFIKPMERRLSVNGINIQKETWTDRDSEVDHKIPHASIVDARYASAV</sequence>
<feature type="transmembrane region" description="Helical" evidence="1">
    <location>
        <begin position="208"/>
        <end position="230"/>
    </location>
</feature>
<evidence type="ECO:0000256" key="1">
    <source>
        <dbReference type="SAM" id="Phobius"/>
    </source>
</evidence>
<keyword evidence="1" id="KW-0812">Transmembrane</keyword>
<keyword evidence="4" id="KW-1185">Reference proteome</keyword>
<keyword evidence="1" id="KW-0472">Membrane</keyword>
<dbReference type="InterPro" id="IPR045339">
    <property type="entry name" value="DUF6534"/>
</dbReference>
<name>A0A0C9U1D9_SPHS4</name>